<proteinExistence type="predicted"/>
<feature type="region of interest" description="Disordered" evidence="1">
    <location>
        <begin position="1"/>
        <end position="34"/>
    </location>
</feature>
<name>A0AAD2H0K6_9AGAR</name>
<evidence type="ECO:0000313" key="2">
    <source>
        <dbReference type="EMBL" id="CAK5265457.1"/>
    </source>
</evidence>
<gene>
    <name evidence="2" type="ORF">MYCIT1_LOCUS6453</name>
</gene>
<protein>
    <submittedName>
        <fullName evidence="2">Uncharacterized protein</fullName>
    </submittedName>
</protein>
<organism evidence="2 3">
    <name type="scientific">Mycena citricolor</name>
    <dbReference type="NCBI Taxonomy" id="2018698"/>
    <lineage>
        <taxon>Eukaryota</taxon>
        <taxon>Fungi</taxon>
        <taxon>Dikarya</taxon>
        <taxon>Basidiomycota</taxon>
        <taxon>Agaricomycotina</taxon>
        <taxon>Agaricomycetes</taxon>
        <taxon>Agaricomycetidae</taxon>
        <taxon>Agaricales</taxon>
        <taxon>Marasmiineae</taxon>
        <taxon>Mycenaceae</taxon>
        <taxon>Mycena</taxon>
    </lineage>
</organism>
<evidence type="ECO:0000256" key="1">
    <source>
        <dbReference type="SAM" id="MobiDB-lite"/>
    </source>
</evidence>
<reference evidence="2" key="1">
    <citation type="submission" date="2023-11" db="EMBL/GenBank/DDBJ databases">
        <authorList>
            <person name="De Vega J J."/>
            <person name="De Vega J J."/>
        </authorList>
    </citation>
    <scope>NUCLEOTIDE SEQUENCE</scope>
</reference>
<dbReference type="Proteomes" id="UP001295794">
    <property type="component" value="Unassembled WGS sequence"/>
</dbReference>
<sequence length="113" mass="11689">MKISESRMTTSSPVRTCAGTQHNPQTTDTSLTQPSTNVSLVAFSSFRYPSAIDGPVTTSSPSSPSPQSAPSGRTTRAATPGMICPALPTVPIFCAPPRKVIVAHVSVMPGCNS</sequence>
<evidence type="ECO:0000313" key="3">
    <source>
        <dbReference type="Proteomes" id="UP001295794"/>
    </source>
</evidence>
<comment type="caution">
    <text evidence="2">The sequence shown here is derived from an EMBL/GenBank/DDBJ whole genome shotgun (WGS) entry which is preliminary data.</text>
</comment>
<feature type="region of interest" description="Disordered" evidence="1">
    <location>
        <begin position="52"/>
        <end position="81"/>
    </location>
</feature>
<feature type="compositionally biased region" description="Low complexity" evidence="1">
    <location>
        <begin position="59"/>
        <end position="71"/>
    </location>
</feature>
<accession>A0AAD2H0K6</accession>
<dbReference type="AlphaFoldDB" id="A0AAD2H0K6"/>
<keyword evidence="3" id="KW-1185">Reference proteome</keyword>
<dbReference type="EMBL" id="CAVNYO010000090">
    <property type="protein sequence ID" value="CAK5265457.1"/>
    <property type="molecule type" value="Genomic_DNA"/>
</dbReference>